<dbReference type="InterPro" id="IPR036116">
    <property type="entry name" value="FN3_sf"/>
</dbReference>
<dbReference type="InterPro" id="IPR003961">
    <property type="entry name" value="FN3_dom"/>
</dbReference>
<accession>A0A8T1A4Z4</accession>
<dbReference type="EMBL" id="RCMI01004520">
    <property type="protein sequence ID" value="KAG2869989.1"/>
    <property type="molecule type" value="Genomic_DNA"/>
</dbReference>
<dbReference type="AlphaFoldDB" id="A0A8T1A4Z4"/>
<evidence type="ECO:0000313" key="2">
    <source>
        <dbReference type="EMBL" id="KAG2869989.1"/>
    </source>
</evidence>
<name>A0A8T1A4Z4_9STRA</name>
<reference evidence="2" key="1">
    <citation type="submission" date="2018-10" db="EMBL/GenBank/DDBJ databases">
        <title>Effector identification in a new, highly contiguous assembly of the strawberry crown rot pathogen Phytophthora cactorum.</title>
        <authorList>
            <person name="Armitage A.D."/>
            <person name="Nellist C.F."/>
            <person name="Bates H."/>
            <person name="Vickerstaff R.J."/>
            <person name="Harrison R.J."/>
        </authorList>
    </citation>
    <scope>NUCLEOTIDE SEQUENCE</scope>
    <source>
        <strain evidence="2">4032</strain>
    </source>
</reference>
<organism evidence="2 3">
    <name type="scientific">Phytophthora cactorum</name>
    <dbReference type="NCBI Taxonomy" id="29920"/>
    <lineage>
        <taxon>Eukaryota</taxon>
        <taxon>Sar</taxon>
        <taxon>Stramenopiles</taxon>
        <taxon>Oomycota</taxon>
        <taxon>Peronosporomycetes</taxon>
        <taxon>Peronosporales</taxon>
        <taxon>Peronosporaceae</taxon>
        <taxon>Phytophthora</taxon>
    </lineage>
</organism>
<evidence type="ECO:0000259" key="1">
    <source>
        <dbReference type="PROSITE" id="PS50853"/>
    </source>
</evidence>
<gene>
    <name evidence="2" type="ORF">PC115_g25263</name>
</gene>
<comment type="caution">
    <text evidence="2">The sequence shown here is derived from an EMBL/GenBank/DDBJ whole genome shotgun (WGS) entry which is preliminary data.</text>
</comment>
<evidence type="ECO:0000313" key="3">
    <source>
        <dbReference type="Proteomes" id="UP000774804"/>
    </source>
</evidence>
<sequence>MDDKGGVSSAGTVNFTVKSFVVPGTTTFTSVNPNNLTVNWDKKANDASVTYELKIVTTNQIFDTGTSNSRQVTGLTPNTPYSFAVRAKNAVGSYTGYSSPASKFTLANTPSDAAVSQSGNSVTVSWNNNGNPAGTIYKTEIRNSTDCMTYM</sequence>
<dbReference type="PROSITE" id="PS50853">
    <property type="entry name" value="FN3"/>
    <property type="match status" value="1"/>
</dbReference>
<dbReference type="CDD" id="cd00063">
    <property type="entry name" value="FN3"/>
    <property type="match status" value="1"/>
</dbReference>
<feature type="domain" description="Fibronectin type-III" evidence="1">
    <location>
        <begin position="22"/>
        <end position="112"/>
    </location>
</feature>
<dbReference type="SMART" id="SM00060">
    <property type="entry name" value="FN3"/>
    <property type="match status" value="1"/>
</dbReference>
<dbReference type="InterPro" id="IPR013783">
    <property type="entry name" value="Ig-like_fold"/>
</dbReference>
<protein>
    <recommendedName>
        <fullName evidence="1">Fibronectin type-III domain-containing protein</fullName>
    </recommendedName>
</protein>
<dbReference type="SUPFAM" id="SSF49265">
    <property type="entry name" value="Fibronectin type III"/>
    <property type="match status" value="1"/>
</dbReference>
<dbReference type="Pfam" id="PF00041">
    <property type="entry name" value="fn3"/>
    <property type="match status" value="1"/>
</dbReference>
<dbReference type="Gene3D" id="2.60.40.10">
    <property type="entry name" value="Immunoglobulins"/>
    <property type="match status" value="1"/>
</dbReference>
<proteinExistence type="predicted"/>
<dbReference type="Proteomes" id="UP000774804">
    <property type="component" value="Unassembled WGS sequence"/>
</dbReference>